<dbReference type="SUPFAM" id="SSF81383">
    <property type="entry name" value="F-box domain"/>
    <property type="match status" value="1"/>
</dbReference>
<dbReference type="Proteomes" id="UP000007148">
    <property type="component" value="Unassembled WGS sequence"/>
</dbReference>
<dbReference type="PROSITE" id="PS50181">
    <property type="entry name" value="FBOX"/>
    <property type="match status" value="1"/>
</dbReference>
<dbReference type="InterPro" id="IPR036322">
    <property type="entry name" value="WD40_repeat_dom_sf"/>
</dbReference>
<accession>G4T8H4</accession>
<evidence type="ECO:0000313" key="2">
    <source>
        <dbReference type="EMBL" id="CCA67617.1"/>
    </source>
</evidence>
<dbReference type="eggNOG" id="ENOG502SCUA">
    <property type="taxonomic scope" value="Eukaryota"/>
</dbReference>
<dbReference type="Gene3D" id="1.20.1280.50">
    <property type="match status" value="1"/>
</dbReference>
<dbReference type="InterPro" id="IPR001810">
    <property type="entry name" value="F-box_dom"/>
</dbReference>
<organism evidence="2 3">
    <name type="scientific">Serendipita indica (strain DSM 11827)</name>
    <name type="common">Root endophyte fungus</name>
    <name type="synonym">Piriformospora indica</name>
    <dbReference type="NCBI Taxonomy" id="1109443"/>
    <lineage>
        <taxon>Eukaryota</taxon>
        <taxon>Fungi</taxon>
        <taxon>Dikarya</taxon>
        <taxon>Basidiomycota</taxon>
        <taxon>Agaricomycotina</taxon>
        <taxon>Agaricomycetes</taxon>
        <taxon>Sebacinales</taxon>
        <taxon>Serendipitaceae</taxon>
        <taxon>Serendipita</taxon>
    </lineage>
</organism>
<dbReference type="InterPro" id="IPR015943">
    <property type="entry name" value="WD40/YVTN_repeat-like_dom_sf"/>
</dbReference>
<dbReference type="InterPro" id="IPR036047">
    <property type="entry name" value="F-box-like_dom_sf"/>
</dbReference>
<keyword evidence="3" id="KW-1185">Reference proteome</keyword>
<protein>
    <recommendedName>
        <fullName evidence="1">F-box domain-containing protein</fullName>
    </recommendedName>
</protein>
<dbReference type="OrthoDB" id="1259151at2759"/>
<proteinExistence type="predicted"/>
<dbReference type="OMA" id="GSCHIAV"/>
<dbReference type="HOGENOM" id="CLU_566242_0_0_1"/>
<reference evidence="2 3" key="1">
    <citation type="journal article" date="2011" name="PLoS Pathog.">
        <title>Endophytic Life Strategies Decoded by Genome and Transcriptome Analyses of the Mutualistic Root Symbiont Piriformospora indica.</title>
        <authorList>
            <person name="Zuccaro A."/>
            <person name="Lahrmann U."/>
            <person name="Guldener U."/>
            <person name="Langen G."/>
            <person name="Pfiffi S."/>
            <person name="Biedenkopf D."/>
            <person name="Wong P."/>
            <person name="Samans B."/>
            <person name="Grimm C."/>
            <person name="Basiewicz M."/>
            <person name="Murat C."/>
            <person name="Martin F."/>
            <person name="Kogel K.H."/>
        </authorList>
    </citation>
    <scope>NUCLEOTIDE SEQUENCE [LARGE SCALE GENOMIC DNA]</scope>
    <source>
        <strain evidence="2 3">DSM 11827</strain>
    </source>
</reference>
<dbReference type="EMBL" id="CAFZ01000017">
    <property type="protein sequence ID" value="CCA67617.1"/>
    <property type="molecule type" value="Genomic_DNA"/>
</dbReference>
<comment type="caution">
    <text evidence="2">The sequence shown here is derived from an EMBL/GenBank/DDBJ whole genome shotgun (WGS) entry which is preliminary data.</text>
</comment>
<dbReference type="InParanoid" id="G4T8H4"/>
<name>G4T8H4_SERID</name>
<gene>
    <name evidence="2" type="ORF">PIIN_01445</name>
</gene>
<evidence type="ECO:0000313" key="3">
    <source>
        <dbReference type="Proteomes" id="UP000007148"/>
    </source>
</evidence>
<dbReference type="SUPFAM" id="SSF50978">
    <property type="entry name" value="WD40 repeat-like"/>
    <property type="match status" value="1"/>
</dbReference>
<feature type="domain" description="F-box" evidence="1">
    <location>
        <begin position="20"/>
        <end position="65"/>
    </location>
</feature>
<dbReference type="Pfam" id="PF12937">
    <property type="entry name" value="F-box-like"/>
    <property type="match status" value="1"/>
</dbReference>
<evidence type="ECO:0000259" key="1">
    <source>
        <dbReference type="PROSITE" id="PS50181"/>
    </source>
</evidence>
<sequence length="500" mass="56058">MPPNQFITRSRDTIDDNSRDYLFTSLPVELLLHLFHFLDHRSLAALCATCTVFNKLVVETGWKDFCRFIHRDTPSETQRWQSLTWGQRARESHLINAGWVSRRFLGRNLNAPWRSKHLPIVALSPSRLVVAVGHMVTSYRFDYDHTRQASAVKCEGNFVVFQDEPTFDITGLTFLPDGGKNEMLLVSSLNGTLVRVQLPLGIPQQKHSTNQRRRQSQPPFLQAHRTASYPVGNGSLRALASQGNTAIALTSTGTLHLLNAATPWIPPNQLATGNTSWSTHLQLTASLPYTAIGTAKNVSIYDVEQGMLSRKPRAILSGPGRETPVFCIGEYLPGGPPELITSGWYDGKVRIHDLRCSTRQRKTSDSEPPSLVPVMTLSDPWRSFDPVYSLAARAQMSDESERERDRITGLPHQHHYVIAGSAMHSVVCLWDVRNPSDSWSTYVASGDRSPIYSLKAEGSRIWGATQHRAFVMDFSPDAHQTEFPLLENPSTYNSTYSHVR</sequence>
<dbReference type="Gene3D" id="2.130.10.10">
    <property type="entry name" value="YVTN repeat-like/Quinoprotein amine dehydrogenase"/>
    <property type="match status" value="1"/>
</dbReference>
<dbReference type="AlphaFoldDB" id="G4T8H4"/>